<dbReference type="OrthoDB" id="8912589at2759"/>
<keyword evidence="3" id="KW-1185">Reference proteome</keyword>
<evidence type="ECO:0000313" key="2">
    <source>
        <dbReference type="EMBL" id="PAA73787.1"/>
    </source>
</evidence>
<keyword evidence="1" id="KW-0812">Transmembrane</keyword>
<evidence type="ECO:0000313" key="3">
    <source>
        <dbReference type="Proteomes" id="UP000215902"/>
    </source>
</evidence>
<comment type="caution">
    <text evidence="2">The sequence shown here is derived from an EMBL/GenBank/DDBJ whole genome shotgun (WGS) entry which is preliminary data.</text>
</comment>
<sequence length="79" mass="8624">SSDSTMANLCPGLLWALIWFLALIFLAWPVSYIIAFVYILLLPFSACVGLLKPVCDTLLGVVNLCLTCAENMIAMKPLC</sequence>
<dbReference type="EMBL" id="NIVC01000993">
    <property type="protein sequence ID" value="PAA73787.1"/>
    <property type="molecule type" value="Genomic_DNA"/>
</dbReference>
<feature type="non-terminal residue" evidence="2">
    <location>
        <position position="1"/>
    </location>
</feature>
<keyword evidence="1" id="KW-0472">Membrane</keyword>
<accession>A0A267FKX2</accession>
<organism evidence="2 3">
    <name type="scientific">Macrostomum lignano</name>
    <dbReference type="NCBI Taxonomy" id="282301"/>
    <lineage>
        <taxon>Eukaryota</taxon>
        <taxon>Metazoa</taxon>
        <taxon>Spiralia</taxon>
        <taxon>Lophotrochozoa</taxon>
        <taxon>Platyhelminthes</taxon>
        <taxon>Rhabditophora</taxon>
        <taxon>Macrostomorpha</taxon>
        <taxon>Macrostomida</taxon>
        <taxon>Macrostomidae</taxon>
        <taxon>Macrostomum</taxon>
    </lineage>
</organism>
<keyword evidence="1" id="KW-1133">Transmembrane helix</keyword>
<gene>
    <name evidence="2" type="ORF">BOX15_Mlig014448g1</name>
</gene>
<reference evidence="2 3" key="1">
    <citation type="submission" date="2017-06" db="EMBL/GenBank/DDBJ databases">
        <title>A platform for efficient transgenesis in Macrostomum lignano, a flatworm model organism for stem cell research.</title>
        <authorList>
            <person name="Berezikov E."/>
        </authorList>
    </citation>
    <scope>NUCLEOTIDE SEQUENCE [LARGE SCALE GENOMIC DNA]</scope>
    <source>
        <strain evidence="2">DV1</strain>
        <tissue evidence="2">Whole organism</tissue>
    </source>
</reference>
<proteinExistence type="predicted"/>
<evidence type="ECO:0000256" key="1">
    <source>
        <dbReference type="SAM" id="Phobius"/>
    </source>
</evidence>
<protein>
    <submittedName>
        <fullName evidence="2">Uncharacterized protein</fullName>
    </submittedName>
</protein>
<feature type="transmembrane region" description="Helical" evidence="1">
    <location>
        <begin position="12"/>
        <end position="42"/>
    </location>
</feature>
<dbReference type="Proteomes" id="UP000215902">
    <property type="component" value="Unassembled WGS sequence"/>
</dbReference>
<name>A0A267FKX2_9PLAT</name>
<dbReference type="AlphaFoldDB" id="A0A267FKX2"/>
<dbReference type="PANTHER" id="PTHR39948:SF1">
    <property type="entry name" value="GEO11419P1"/>
    <property type="match status" value="1"/>
</dbReference>
<dbReference type="PANTHER" id="PTHR39948">
    <property type="entry name" value="GEO11419P1"/>
    <property type="match status" value="1"/>
</dbReference>